<reference evidence="2 3" key="2">
    <citation type="submission" date="2019-07" db="EMBL/GenBank/DDBJ databases">
        <title>Investigation of anaerobic lignin degradation for improved lignocellulosic biofuels.</title>
        <authorList>
            <person name="Deangelis K.PhD."/>
        </authorList>
    </citation>
    <scope>NUCLEOTIDE SEQUENCE [LARGE SCALE GENOMIC DNA]</scope>
    <source>
        <strain evidence="2 3">106R</strain>
    </source>
</reference>
<evidence type="ECO:0000313" key="3">
    <source>
        <dbReference type="Proteomes" id="UP000320710"/>
    </source>
</evidence>
<reference evidence="2 3" key="1">
    <citation type="submission" date="2019-06" db="EMBL/GenBank/DDBJ databases">
        <authorList>
            <person name="Deangelis K."/>
            <person name="Huntemann M."/>
            <person name="Clum A."/>
            <person name="Pillay M."/>
            <person name="Palaniappan K."/>
            <person name="Varghese N."/>
            <person name="Mikhailova N."/>
            <person name="Stamatis D."/>
            <person name="Reddy T."/>
            <person name="Daum C."/>
            <person name="Shapiro N."/>
            <person name="Ivanova N."/>
            <person name="Kyrpides N."/>
            <person name="Woyke T."/>
        </authorList>
    </citation>
    <scope>NUCLEOTIDE SEQUENCE [LARGE SCALE GENOMIC DNA]</scope>
    <source>
        <strain evidence="2 3">106R</strain>
    </source>
</reference>
<proteinExistence type="predicted"/>
<dbReference type="InterPro" id="IPR007539">
    <property type="entry name" value="DUF551"/>
</dbReference>
<dbReference type="AlphaFoldDB" id="A0AA46QG07"/>
<dbReference type="Pfam" id="PF04448">
    <property type="entry name" value="DUF551"/>
    <property type="match status" value="1"/>
</dbReference>
<sequence>MNDNNYHGMQWVSVDKRLPKPIYPEKYLTLLLCLNSRTFVCGGYEEDKFWLDGNELDNVTHWQYVPLTPERGGIVEK</sequence>
<name>A0AA46QG07_SERMA</name>
<feature type="domain" description="DUF551" evidence="1">
    <location>
        <begin position="10"/>
        <end position="70"/>
    </location>
</feature>
<comment type="caution">
    <text evidence="2">The sequence shown here is derived from an EMBL/GenBank/DDBJ whole genome shotgun (WGS) entry which is preliminary data.</text>
</comment>
<evidence type="ECO:0000313" key="2">
    <source>
        <dbReference type="EMBL" id="TQI87629.1"/>
    </source>
</evidence>
<gene>
    <name evidence="2" type="ORF">FHU12_5333</name>
</gene>
<evidence type="ECO:0000259" key="1">
    <source>
        <dbReference type="Pfam" id="PF04448"/>
    </source>
</evidence>
<protein>
    <recommendedName>
        <fullName evidence="1">DUF551 domain-containing protein</fullName>
    </recommendedName>
</protein>
<accession>A0AA46QG07</accession>
<dbReference type="RefSeq" id="WP_141972755.1">
    <property type="nucleotide sequence ID" value="NZ_VFMJ01000001.1"/>
</dbReference>
<organism evidence="2 3">
    <name type="scientific">Serratia marcescens</name>
    <dbReference type="NCBI Taxonomy" id="615"/>
    <lineage>
        <taxon>Bacteria</taxon>
        <taxon>Pseudomonadati</taxon>
        <taxon>Pseudomonadota</taxon>
        <taxon>Gammaproteobacteria</taxon>
        <taxon>Enterobacterales</taxon>
        <taxon>Yersiniaceae</taxon>
        <taxon>Serratia</taxon>
    </lineage>
</organism>
<dbReference type="EMBL" id="VFMJ01000001">
    <property type="protein sequence ID" value="TQI87629.1"/>
    <property type="molecule type" value="Genomic_DNA"/>
</dbReference>
<dbReference type="Proteomes" id="UP000320710">
    <property type="component" value="Unassembled WGS sequence"/>
</dbReference>